<evidence type="ECO:0000313" key="2">
    <source>
        <dbReference type="Proteomes" id="UP000324222"/>
    </source>
</evidence>
<sequence>MLTWTTRKGDPLS</sequence>
<gene>
    <name evidence="1" type="ORF">E2C01_064402</name>
</gene>
<organism evidence="1 2">
    <name type="scientific">Portunus trituberculatus</name>
    <name type="common">Swimming crab</name>
    <name type="synonym">Neptunus trituberculatus</name>
    <dbReference type="NCBI Taxonomy" id="210409"/>
    <lineage>
        <taxon>Eukaryota</taxon>
        <taxon>Metazoa</taxon>
        <taxon>Ecdysozoa</taxon>
        <taxon>Arthropoda</taxon>
        <taxon>Crustacea</taxon>
        <taxon>Multicrustacea</taxon>
        <taxon>Malacostraca</taxon>
        <taxon>Eumalacostraca</taxon>
        <taxon>Eucarida</taxon>
        <taxon>Decapoda</taxon>
        <taxon>Pleocyemata</taxon>
        <taxon>Brachyura</taxon>
        <taxon>Eubrachyura</taxon>
        <taxon>Portunoidea</taxon>
        <taxon>Portunidae</taxon>
        <taxon>Portuninae</taxon>
        <taxon>Portunus</taxon>
    </lineage>
</organism>
<name>A0A5B7HIZ8_PORTR</name>
<reference evidence="1 2" key="1">
    <citation type="submission" date="2019-05" db="EMBL/GenBank/DDBJ databases">
        <title>Another draft genome of Portunus trituberculatus and its Hox gene families provides insights of decapod evolution.</title>
        <authorList>
            <person name="Jeong J.-H."/>
            <person name="Song I."/>
            <person name="Kim S."/>
            <person name="Choi T."/>
            <person name="Kim D."/>
            <person name="Ryu S."/>
            <person name="Kim W."/>
        </authorList>
    </citation>
    <scope>NUCLEOTIDE SEQUENCE [LARGE SCALE GENOMIC DNA]</scope>
    <source>
        <tissue evidence="1">Muscle</tissue>
    </source>
</reference>
<dbReference type="EMBL" id="VSRR010030659">
    <property type="protein sequence ID" value="MPC70163.1"/>
    <property type="molecule type" value="Genomic_DNA"/>
</dbReference>
<keyword evidence="2" id="KW-1185">Reference proteome</keyword>
<proteinExistence type="predicted"/>
<evidence type="ECO:0000313" key="1">
    <source>
        <dbReference type="EMBL" id="MPC70163.1"/>
    </source>
</evidence>
<dbReference type="Proteomes" id="UP000324222">
    <property type="component" value="Unassembled WGS sequence"/>
</dbReference>
<accession>A0A5B7HIZ8</accession>
<protein>
    <submittedName>
        <fullName evidence="1">Uncharacterized protein</fullName>
    </submittedName>
</protein>
<comment type="caution">
    <text evidence="1">The sequence shown here is derived from an EMBL/GenBank/DDBJ whole genome shotgun (WGS) entry which is preliminary data.</text>
</comment>